<dbReference type="InterPro" id="IPR011989">
    <property type="entry name" value="ARM-like"/>
</dbReference>
<keyword evidence="8" id="KW-1185">Reference proteome</keyword>
<dbReference type="Proteomes" id="UP000799766">
    <property type="component" value="Unassembled WGS sequence"/>
</dbReference>
<dbReference type="Gene3D" id="1.25.10.10">
    <property type="entry name" value="Leucine-rich Repeat Variant"/>
    <property type="match status" value="1"/>
</dbReference>
<feature type="compositionally biased region" description="Polar residues" evidence="5">
    <location>
        <begin position="998"/>
        <end position="1014"/>
    </location>
</feature>
<dbReference type="GO" id="GO:0007091">
    <property type="term" value="P:metaphase/anaphase transition of mitotic cell cycle"/>
    <property type="evidence" value="ECO:0007669"/>
    <property type="project" value="TreeGrafter"/>
</dbReference>
<keyword evidence="2" id="KW-0132">Cell division</keyword>
<organism evidence="7 8">
    <name type="scientific">Lineolata rhizophorae</name>
    <dbReference type="NCBI Taxonomy" id="578093"/>
    <lineage>
        <taxon>Eukaryota</taxon>
        <taxon>Fungi</taxon>
        <taxon>Dikarya</taxon>
        <taxon>Ascomycota</taxon>
        <taxon>Pezizomycotina</taxon>
        <taxon>Dothideomycetes</taxon>
        <taxon>Dothideomycetes incertae sedis</taxon>
        <taxon>Lineolatales</taxon>
        <taxon>Lineolataceae</taxon>
        <taxon>Lineolata</taxon>
    </lineage>
</organism>
<feature type="compositionally biased region" description="Polar residues" evidence="5">
    <location>
        <begin position="530"/>
        <end position="541"/>
    </location>
</feature>
<sequence length="2042" mass="223360">MASLTSLGVHTPSALPYLVAESILPEDASDEHYQWEIYNDNSLDDDGNRNDYGPDGQEEEEVLATEQCVVYSRGGIVQKVFRFEVEKSRVQQALLTWFPADEKRVPSAKDQTTLAHQQGTNNRRQKQPQSAGAQDDTSTESATAQLQKQCLSRALVVLLQAQAHIYFLNGGSHVVSLPFEVERAFPAPKGLVLQRKIPLAEPAPPTPVVPPPPPNSFFSAQSFSQQQSQLSQRSHRAGSSFGSFRRSKPAHGFSGAASTLTLLETLLKESTTPPPDRLPRLFSLTDPLAELGLVVAPSNNTNLNSSISSTTSISSKKLESLERAEELLYMTSRNEIPDIFDHDKDSPPLLVAVTANYETRMWSVWSASYTEQVPLSSLTHDREALTSTAPGRRSSFGPVRTGATTPAVRDFDGANIRESFGGAAGPTTRQHPHRRHQSQRESLSQTAEDAFASQIEPEFDLSARQPGVRESRRVSSLLSRADIAAGGGGYERSAFQELASQHQGGGGGGRRGVSFGGPTGHGAGGDRTSFGFSQSIQSQHSQRLRASPPASISRLSISEFDPGNDGNTLEDLATDMDMLTEPGDPLLEDISGVASAGGLFPTVSLRKELVLSRLTAIPMDDPNAMPPFADLAGLRKHYSARVFVVPAQRALANPDPVVGRRWFVHIMQWSTRQHVEIEFGVQRSSIGSRRSSGNQTQSTRLVLMPRGFQRHHGRVDAIKLADGCDMTRVLVLHRSAGSDATYFGLHASWASKLEPLAFTIPVPRLKLFNPFSLAEFGDTQLSPKRSSAAGRSRVISSSSSASSNNAVTAFAFGGASVAGVFDVRLTGDEVPGRRHRLKLSLQPKSGLVSQALGTCRAVLGPGAEAEALTGFWWAGMREVENSKKDGGKGHNDWVLYDAEWFALLAAVASMGVLYLGPEAFGDDSPQQQQQRQHSRTLRSSPAKPTSRQRQPSHQQRSAWDRMWDRECGGSMSPRPWTSPAWAWALDPTRRPKQAQKAAVQSPQTMSGKYGRASSSAVARTGTPSIIAEDPIKNACRDIMLDAVACAKMVVGRKWGQAIAKGLQGRDLRTGLVKMLFALHLLREEGYLTVLAPKPSCPSVVVGDLTPLLAQIGSWLGWGGQRGSWGWERGGYYDISGGTSSKWRFHEAKPVQNGAKRSPPREWKEPPCFFAWLENAVKGVDGPEFSSLLQLVGIGAEEEYGEPTTGTGTSAYAKQLLAEFTPRTCAVTAFFSERNRRRRNDRRSYSAATDVEIMASCGINSVMLDSFVEAVAAPFRDAIVRCQESPPTTWDRSLLRLVGREDLELLMSTKVDWVRDTQVSVAGATNAASRDVRSICRSAEQVEATPMSPEADRFMITRLIFSEDRRFVEAAKLLNPMRQAVAECVPDPSWSEADHFDAQKAVMQWVMVRTFSLPLGHAMLLFDSKKPLLTERYHIHGFNTSCLMKPMENVVMAERLNYTEEKQGWAYFHIGVSAGLAISRNAEGIDTGWIMFNKPEDLSHRHAGLLFGLGLNGHLKTIAKRLSFKYLTPKHTMTSIGLLLGLSVSFLGTMDTLVTRLLSVHIVRMLPPGAAELNLSPHIQTTGLLGIGLLYYNTQHRRMSEVMLSEIEHVTLSDAPESADTLRDEGYRLAAGFALGFINLGKGKDLRGLHDMRLIERLLAVAVGTKPVDAVHILDQATAGATIAIALIFLKTGDQAVARKVDVPDTVPQFDYVRSDIFLLRTLAKHLILWDGIHATPGWIAQNLPKAYADNYDLSGIRVLRSEHLPFFNILTGLLWAISLRYAGSGDAVVRDFLLGYLDHFIRLCHLPAIKYDARLTRNTVRNSQDLVALAAATVMSGTGDLAVLRRLRLLHGRVGPDVPFGSHMASHLAIGALFLAGGTHAFGNSNLAVASLVLAFYPLFPLTVHDNKAHLQAFRHFWVLAAEPRCLVVREVETRRAISVGVVVRLKKETLTQEIQKQPAKPRTLHLTAPCLLPPLSAIASIQTTSSDHWPVKLDLARNPAHAAAFARTQTLPVRRRPAHTLASAPSSQSLVAIKSSKRAKS</sequence>
<evidence type="ECO:0000256" key="1">
    <source>
        <dbReference type="ARBA" id="ARBA00010547"/>
    </source>
</evidence>
<dbReference type="InterPro" id="IPR024990">
    <property type="entry name" value="Apc1"/>
</dbReference>
<feature type="compositionally biased region" description="Pro residues" evidence="5">
    <location>
        <begin position="203"/>
        <end position="215"/>
    </location>
</feature>
<accession>A0A6A6P721</accession>
<gene>
    <name evidence="7" type="ORF">BDY21DRAFT_272583</name>
</gene>
<dbReference type="PANTHER" id="PTHR12827">
    <property type="entry name" value="MEIOTIC CHECKPOINT REGULATOR TSG24 FAMILY MEMBER"/>
    <property type="match status" value="1"/>
</dbReference>
<feature type="compositionally biased region" description="Low complexity" evidence="5">
    <location>
        <begin position="216"/>
        <end position="244"/>
    </location>
</feature>
<feature type="region of interest" description="Disordered" evidence="5">
    <location>
        <begin position="500"/>
        <end position="569"/>
    </location>
</feature>
<protein>
    <recommendedName>
        <fullName evidence="6">Anaphase-promoting complex subunit 1 N-terminal domain-containing protein</fullName>
    </recommendedName>
</protein>
<dbReference type="OrthoDB" id="26401at2759"/>
<feature type="region of interest" description="Disordered" evidence="5">
    <location>
        <begin position="39"/>
        <end position="59"/>
    </location>
</feature>
<comment type="similarity">
    <text evidence="1">Belongs to the APC1 family.</text>
</comment>
<evidence type="ECO:0000256" key="2">
    <source>
        <dbReference type="ARBA" id="ARBA00022618"/>
    </source>
</evidence>
<keyword evidence="4" id="KW-0131">Cell cycle</keyword>
<evidence type="ECO:0000313" key="7">
    <source>
        <dbReference type="EMBL" id="KAF2459618.1"/>
    </source>
</evidence>
<dbReference type="GO" id="GO:0070979">
    <property type="term" value="P:protein K11-linked ubiquitination"/>
    <property type="evidence" value="ECO:0007669"/>
    <property type="project" value="TreeGrafter"/>
</dbReference>
<name>A0A6A6P721_9PEZI</name>
<feature type="region of interest" description="Disordered" evidence="5">
    <location>
        <begin position="456"/>
        <end position="475"/>
    </location>
</feature>
<reference evidence="7" key="1">
    <citation type="journal article" date="2020" name="Stud. Mycol.">
        <title>101 Dothideomycetes genomes: a test case for predicting lifestyles and emergence of pathogens.</title>
        <authorList>
            <person name="Haridas S."/>
            <person name="Albert R."/>
            <person name="Binder M."/>
            <person name="Bloem J."/>
            <person name="Labutti K."/>
            <person name="Salamov A."/>
            <person name="Andreopoulos B."/>
            <person name="Baker S."/>
            <person name="Barry K."/>
            <person name="Bills G."/>
            <person name="Bluhm B."/>
            <person name="Cannon C."/>
            <person name="Castanera R."/>
            <person name="Culley D."/>
            <person name="Daum C."/>
            <person name="Ezra D."/>
            <person name="Gonzalez J."/>
            <person name="Henrissat B."/>
            <person name="Kuo A."/>
            <person name="Liang C."/>
            <person name="Lipzen A."/>
            <person name="Lutzoni F."/>
            <person name="Magnuson J."/>
            <person name="Mondo S."/>
            <person name="Nolan M."/>
            <person name="Ohm R."/>
            <person name="Pangilinan J."/>
            <person name="Park H.-J."/>
            <person name="Ramirez L."/>
            <person name="Alfaro M."/>
            <person name="Sun H."/>
            <person name="Tritt A."/>
            <person name="Yoshinaga Y."/>
            <person name="Zwiers L.-H."/>
            <person name="Turgeon B."/>
            <person name="Goodwin S."/>
            <person name="Spatafora J."/>
            <person name="Crous P."/>
            <person name="Grigoriev I."/>
        </authorList>
    </citation>
    <scope>NUCLEOTIDE SEQUENCE</scope>
    <source>
        <strain evidence="7">ATCC 16933</strain>
    </source>
</reference>
<feature type="non-terminal residue" evidence="7">
    <location>
        <position position="2042"/>
    </location>
</feature>
<feature type="region of interest" description="Disordered" evidence="5">
    <location>
        <begin position="386"/>
        <end position="449"/>
    </location>
</feature>
<dbReference type="GO" id="GO:0051301">
    <property type="term" value="P:cell division"/>
    <property type="evidence" value="ECO:0007669"/>
    <property type="project" value="UniProtKB-KW"/>
</dbReference>
<evidence type="ECO:0000313" key="8">
    <source>
        <dbReference type="Proteomes" id="UP000799766"/>
    </source>
</evidence>
<dbReference type="GO" id="GO:0005680">
    <property type="term" value="C:anaphase-promoting complex"/>
    <property type="evidence" value="ECO:0007669"/>
    <property type="project" value="InterPro"/>
</dbReference>
<dbReference type="EMBL" id="MU001675">
    <property type="protein sequence ID" value="KAF2459618.1"/>
    <property type="molecule type" value="Genomic_DNA"/>
</dbReference>
<dbReference type="GO" id="GO:0060090">
    <property type="term" value="F:molecular adaptor activity"/>
    <property type="evidence" value="ECO:0007669"/>
    <property type="project" value="TreeGrafter"/>
</dbReference>
<evidence type="ECO:0000256" key="4">
    <source>
        <dbReference type="ARBA" id="ARBA00023306"/>
    </source>
</evidence>
<feature type="region of interest" description="Disordered" evidence="5">
    <location>
        <begin position="921"/>
        <end position="974"/>
    </location>
</feature>
<feature type="region of interest" description="Disordered" evidence="5">
    <location>
        <begin position="991"/>
        <end position="1014"/>
    </location>
</feature>
<dbReference type="PANTHER" id="PTHR12827:SF3">
    <property type="entry name" value="ANAPHASE-PROMOTING COMPLEX SUBUNIT 1"/>
    <property type="match status" value="1"/>
</dbReference>
<dbReference type="Pfam" id="PF12859">
    <property type="entry name" value="ANAPC1"/>
    <property type="match status" value="1"/>
</dbReference>
<evidence type="ECO:0000256" key="3">
    <source>
        <dbReference type="ARBA" id="ARBA00022776"/>
    </source>
</evidence>
<feature type="compositionally biased region" description="Polar residues" evidence="5">
    <location>
        <begin position="109"/>
        <end position="140"/>
    </location>
</feature>
<feature type="compositionally biased region" description="Gly residues" evidence="5">
    <location>
        <begin position="503"/>
        <end position="525"/>
    </location>
</feature>
<keyword evidence="3" id="KW-0498">Mitosis</keyword>
<feature type="domain" description="Anaphase-promoting complex subunit 1 N-terminal" evidence="6">
    <location>
        <begin position="30"/>
        <end position="903"/>
    </location>
</feature>
<feature type="region of interest" description="Disordered" evidence="5">
    <location>
        <begin position="203"/>
        <end position="252"/>
    </location>
</feature>
<feature type="region of interest" description="Disordered" evidence="5">
    <location>
        <begin position="106"/>
        <end position="140"/>
    </location>
</feature>
<evidence type="ECO:0000256" key="5">
    <source>
        <dbReference type="SAM" id="MobiDB-lite"/>
    </source>
</evidence>
<dbReference type="InterPro" id="IPR049255">
    <property type="entry name" value="Apc1_N"/>
</dbReference>
<dbReference type="FunFam" id="1.25.10.10:FF:000435">
    <property type="entry name" value="Ubiquitin ligase subunit"/>
    <property type="match status" value="1"/>
</dbReference>
<feature type="compositionally biased region" description="Basic and acidic residues" evidence="5">
    <location>
        <begin position="958"/>
        <end position="967"/>
    </location>
</feature>
<proteinExistence type="inferred from homology"/>
<feature type="compositionally biased region" description="Low complexity" evidence="5">
    <location>
        <begin position="947"/>
        <end position="957"/>
    </location>
</feature>
<feature type="region of interest" description="Disordered" evidence="5">
    <location>
        <begin position="2017"/>
        <end position="2042"/>
    </location>
</feature>
<dbReference type="GO" id="GO:0031145">
    <property type="term" value="P:anaphase-promoting complex-dependent catabolic process"/>
    <property type="evidence" value="ECO:0007669"/>
    <property type="project" value="TreeGrafter"/>
</dbReference>
<evidence type="ECO:0000259" key="6">
    <source>
        <dbReference type="Pfam" id="PF12859"/>
    </source>
</evidence>